<evidence type="ECO:0000259" key="2">
    <source>
        <dbReference type="Pfam" id="PF00326"/>
    </source>
</evidence>
<evidence type="ECO:0000256" key="1">
    <source>
        <dbReference type="ARBA" id="ARBA00022801"/>
    </source>
</evidence>
<evidence type="ECO:0000313" key="3">
    <source>
        <dbReference type="EMBL" id="KZE82849.1"/>
    </source>
</evidence>
<dbReference type="Gene3D" id="3.40.50.1820">
    <property type="entry name" value="alpha/beta hydrolase"/>
    <property type="match status" value="1"/>
</dbReference>
<dbReference type="AlphaFoldDB" id="A0A161SB07"/>
<dbReference type="InterPro" id="IPR029058">
    <property type="entry name" value="AB_hydrolase_fold"/>
</dbReference>
<dbReference type="PANTHER" id="PTHR42776">
    <property type="entry name" value="SERINE PEPTIDASE S9 FAMILY MEMBER"/>
    <property type="match status" value="1"/>
</dbReference>
<dbReference type="RefSeq" id="WP_038987615.1">
    <property type="nucleotide sequence ID" value="NZ_JWJO01000055.1"/>
</dbReference>
<dbReference type="OrthoDB" id="9812921at2"/>
<feature type="domain" description="Peptidase S9 prolyl oligopeptidase catalytic" evidence="2">
    <location>
        <begin position="678"/>
        <end position="840"/>
    </location>
</feature>
<comment type="caution">
    <text evidence="3">The sequence shown here is derived from an EMBL/GenBank/DDBJ whole genome shotgun (WGS) entry which is preliminary data.</text>
</comment>
<name>A0A161SB07_9FLAO</name>
<accession>A0A161SB07</accession>
<dbReference type="PANTHER" id="PTHR42776:SF27">
    <property type="entry name" value="DIPEPTIDYL PEPTIDASE FAMILY MEMBER 6"/>
    <property type="match status" value="1"/>
</dbReference>
<reference evidence="3 4" key="1">
    <citation type="submission" date="2016-01" db="EMBL/GenBank/DDBJ databases">
        <title>Whole genome sequencing of Myroides marinus L41.</title>
        <authorList>
            <person name="Hong K.W."/>
        </authorList>
    </citation>
    <scope>NUCLEOTIDE SEQUENCE [LARGE SCALE GENOMIC DNA]</scope>
    <source>
        <strain evidence="3 4">L41</strain>
    </source>
</reference>
<dbReference type="Proteomes" id="UP000076630">
    <property type="component" value="Unassembled WGS sequence"/>
</dbReference>
<dbReference type="SUPFAM" id="SSF82171">
    <property type="entry name" value="DPP6 N-terminal domain-like"/>
    <property type="match status" value="1"/>
</dbReference>
<sequence>MTTRTLNFIYSLILIFLGCLTCYSQIIKDSTDYSKLYNTLLSSSGKFSVVNKHFLFDSKKDSVFIFNHNAKLLLAKPTNNRFEFLKNDMLIEINSSETEIVFFDPNTSKSESILNVSELQVINNLNLIFYLDTKTNLYKLIKVLPSKSKEIWSESKSTVNFIGISDNKQHLFIQYSDLTKGIELINLENLKKTINTSINDSIKSVIWDKKLPVVFLSPNKKHDNKFPYLTFFNYNTNLVKKQELDSQVTFRSPEAINEHAFKIIQYINLVRKPYNTEKLQVWTTKDTELATTINYPNLKKIGTDGHIIFDYKQRKVYQPDTLNKNISIVLKENTLLAYNPNQYIDYSHSEPARPRDISIYDIKEDKFSLIVKAQANPFNSTSLSSKANYFIYIKKGIMHIYNIELRTLENSFDLKEDTTRPRTYTSRLRYWSKDEQYFYFTSGNDLMQYNTKNKAFRVLINGGNTNYHYKILNTQAQDFHNQAGQIPSNTILDNTTILIERYNIKEATTSILLLEGDKTTPIINNTRDRVSTINYSDDFKTVTYTLENFNKPALIYIYHHGKNRPLLENSMPQKLYTWKKQKIVSYKDKYNNDLKGILFYPKEFDSNKKYPMITNIYEIQYHHLNKFSYISYTNSTGFNIDLYLENNYFVFLPDILDTKQGTGLSALHCVEESIKTVLQQEKAIDKNNLGLYGFSHGGYETNFIITQTDIFKTAVSGAGNSDIIRSYFSYNKNFNSPFFFQYENGQYNMSKTFKEDKELYLRNSPILYADQVKTPLLAFTGEEDHNIHWEQQKEFFIALLRYNIPHIALFYKNEGHSLSIRENQIDITNRMINWFDYFLKDVDNKETRWIKYYTRIEKEKLINN</sequence>
<keyword evidence="4" id="KW-1185">Reference proteome</keyword>
<dbReference type="GO" id="GO:0006508">
    <property type="term" value="P:proteolysis"/>
    <property type="evidence" value="ECO:0007669"/>
    <property type="project" value="InterPro"/>
</dbReference>
<dbReference type="EMBL" id="LQNU01000042">
    <property type="protein sequence ID" value="KZE82849.1"/>
    <property type="molecule type" value="Genomic_DNA"/>
</dbReference>
<dbReference type="GO" id="GO:0004252">
    <property type="term" value="F:serine-type endopeptidase activity"/>
    <property type="evidence" value="ECO:0007669"/>
    <property type="project" value="TreeGrafter"/>
</dbReference>
<dbReference type="PROSITE" id="PS51257">
    <property type="entry name" value="PROKAR_LIPOPROTEIN"/>
    <property type="match status" value="1"/>
</dbReference>
<dbReference type="InterPro" id="IPR001375">
    <property type="entry name" value="Peptidase_S9_cat"/>
</dbReference>
<proteinExistence type="predicted"/>
<protein>
    <submittedName>
        <fullName evidence="3">Peptidase S9 prolyl oligopeptidase</fullName>
    </submittedName>
</protein>
<dbReference type="Pfam" id="PF00326">
    <property type="entry name" value="Peptidase_S9"/>
    <property type="match status" value="1"/>
</dbReference>
<dbReference type="SUPFAM" id="SSF53474">
    <property type="entry name" value="alpha/beta-Hydrolases"/>
    <property type="match status" value="1"/>
</dbReference>
<keyword evidence="1" id="KW-0378">Hydrolase</keyword>
<gene>
    <name evidence="3" type="ORF">AV926_06330</name>
</gene>
<evidence type="ECO:0000313" key="4">
    <source>
        <dbReference type="Proteomes" id="UP000076630"/>
    </source>
</evidence>
<organism evidence="3 4">
    <name type="scientific">Myroides marinus</name>
    <dbReference type="NCBI Taxonomy" id="703342"/>
    <lineage>
        <taxon>Bacteria</taxon>
        <taxon>Pseudomonadati</taxon>
        <taxon>Bacteroidota</taxon>
        <taxon>Flavobacteriia</taxon>
        <taxon>Flavobacteriales</taxon>
        <taxon>Flavobacteriaceae</taxon>
        <taxon>Myroides</taxon>
    </lineage>
</organism>